<dbReference type="EMBL" id="LR798378">
    <property type="protein sequence ID" value="CAB5227823.1"/>
    <property type="molecule type" value="Genomic_DNA"/>
</dbReference>
<dbReference type="EMBL" id="LR796860">
    <property type="protein sequence ID" value="CAB4170930.1"/>
    <property type="molecule type" value="Genomic_DNA"/>
</dbReference>
<feature type="compositionally biased region" description="Polar residues" evidence="1">
    <location>
        <begin position="648"/>
        <end position="671"/>
    </location>
</feature>
<organism evidence="5">
    <name type="scientific">uncultured Caudovirales phage</name>
    <dbReference type="NCBI Taxonomy" id="2100421"/>
    <lineage>
        <taxon>Viruses</taxon>
        <taxon>Duplodnaviria</taxon>
        <taxon>Heunggongvirae</taxon>
        <taxon>Uroviricota</taxon>
        <taxon>Caudoviricetes</taxon>
        <taxon>Peduoviridae</taxon>
        <taxon>Maltschvirus</taxon>
        <taxon>Maltschvirus maltsch</taxon>
    </lineage>
</organism>
<accession>A0A6J5QC57</accession>
<reference evidence="5" key="1">
    <citation type="submission" date="2020-05" db="EMBL/GenBank/DDBJ databases">
        <authorList>
            <person name="Chiriac C."/>
            <person name="Salcher M."/>
            <person name="Ghai R."/>
            <person name="Kavagutti S V."/>
        </authorList>
    </citation>
    <scope>NUCLEOTIDE SEQUENCE</scope>
</reference>
<gene>
    <name evidence="5" type="ORF">UFOVP1065_221</name>
    <name evidence="6" type="ORF">UFOVP1198_190</name>
    <name evidence="7" type="ORF">UFOVP1418_182</name>
    <name evidence="9" type="ORF">UFOVP1524_201</name>
    <name evidence="8" type="ORF">UFOVP1651_201</name>
    <name evidence="3" type="ORF">UFOVP908_179</name>
    <name evidence="4" type="ORF">UFOVP990_190</name>
</gene>
<protein>
    <submittedName>
        <fullName evidence="5">SGNH_hydrolase domain containing protein</fullName>
    </submittedName>
</protein>
<feature type="compositionally biased region" description="Low complexity" evidence="1">
    <location>
        <begin position="39"/>
        <end position="52"/>
    </location>
</feature>
<evidence type="ECO:0000313" key="3">
    <source>
        <dbReference type="EMBL" id="CAB4170930.1"/>
    </source>
</evidence>
<name>A0A6J5QC57_9CAUD</name>
<dbReference type="InterPro" id="IPR041219">
    <property type="entry name" value="Phage_lysozyme2"/>
</dbReference>
<dbReference type="EMBL" id="LR797369">
    <property type="protein sequence ID" value="CAB4211199.1"/>
    <property type="molecule type" value="Genomic_DNA"/>
</dbReference>
<feature type="compositionally biased region" description="Basic and acidic residues" evidence="1">
    <location>
        <begin position="80"/>
        <end position="112"/>
    </location>
</feature>
<keyword evidence="5" id="KW-0378">Hydrolase</keyword>
<dbReference type="Gene3D" id="3.40.50.1110">
    <property type="entry name" value="SGNH hydrolase"/>
    <property type="match status" value="1"/>
</dbReference>
<dbReference type="EMBL" id="LR797021">
    <property type="protein sequence ID" value="CAB4182330.1"/>
    <property type="molecule type" value="Genomic_DNA"/>
</dbReference>
<evidence type="ECO:0000313" key="9">
    <source>
        <dbReference type="EMBL" id="CAB5227823.1"/>
    </source>
</evidence>
<evidence type="ECO:0000313" key="4">
    <source>
        <dbReference type="EMBL" id="CAB4177122.1"/>
    </source>
</evidence>
<feature type="domain" description="Phage tail lysozyme" evidence="2">
    <location>
        <begin position="190"/>
        <end position="321"/>
    </location>
</feature>
<evidence type="ECO:0000313" key="7">
    <source>
        <dbReference type="EMBL" id="CAB4211199.1"/>
    </source>
</evidence>
<dbReference type="Pfam" id="PF18013">
    <property type="entry name" value="Phage_lysozyme2"/>
    <property type="match status" value="1"/>
</dbReference>
<feature type="region of interest" description="Disordered" evidence="1">
    <location>
        <begin position="584"/>
        <end position="671"/>
    </location>
</feature>
<feature type="compositionally biased region" description="Polar residues" evidence="1">
    <location>
        <begin position="545"/>
        <end position="554"/>
    </location>
</feature>
<proteinExistence type="predicted"/>
<dbReference type="SUPFAM" id="SSF52266">
    <property type="entry name" value="SGNH hydrolase"/>
    <property type="match status" value="1"/>
</dbReference>
<feature type="region of interest" description="Disordered" evidence="1">
    <location>
        <begin position="543"/>
        <end position="563"/>
    </location>
</feature>
<dbReference type="EMBL" id="LR796945">
    <property type="protein sequence ID" value="CAB4177122.1"/>
    <property type="molecule type" value="Genomic_DNA"/>
</dbReference>
<dbReference type="InterPro" id="IPR036514">
    <property type="entry name" value="SGNH_hydro_sf"/>
</dbReference>
<dbReference type="EMBL" id="LR797157">
    <property type="protein sequence ID" value="CAB4190850.1"/>
    <property type="molecule type" value="Genomic_DNA"/>
</dbReference>
<feature type="compositionally biased region" description="Basic and acidic residues" evidence="1">
    <location>
        <begin position="613"/>
        <end position="626"/>
    </location>
</feature>
<evidence type="ECO:0000313" key="6">
    <source>
        <dbReference type="EMBL" id="CAB4190850.1"/>
    </source>
</evidence>
<dbReference type="Gene3D" id="1.10.530.10">
    <property type="match status" value="1"/>
</dbReference>
<dbReference type="GO" id="GO:0016787">
    <property type="term" value="F:hydrolase activity"/>
    <property type="evidence" value="ECO:0007669"/>
    <property type="project" value="UniProtKB-KW"/>
</dbReference>
<feature type="region of interest" description="Disordered" evidence="1">
    <location>
        <begin position="38"/>
        <end position="112"/>
    </location>
</feature>
<sequence>MAAKAEDTRFQNLTVDHHKIMNLAPARRVELLDSSEGRSMLSSLTPQQLQSSFPYQYGRDDATGQKLKSITTGKAQEPQPGDKPELSQGTRERLGGSRGRSDPGAKAQLSKEQRETLDLLQKGEIAADDPRVEFLKQISEADLVKSGIKINKNDRGEVQSFARSQIDVSQDDIEVARKSSLGKNNKQVVMQAFADELRKKGVSPENLSFAVAALAGQVQQESGFNPTLTHDKGTGYGIYGARDPTPGRGRRTDMFNWLEKNGYDKNSAEGQARFMVTEAFSGKYPQTANSLRNANKDNLAGVTSVLTDEFEAPAERRQNKIDRLGHTQRNLSEAQMATNGVIGGSTASDDQIKEEIVRRRRTDQEQNLAGIVTRQQQASAADVKVNRKSDTQAKVYYAGDSIGVGVGTAAGGVKLAQSGLKFTDPSVLQQLAKVPKGSTVELHGGTNDAVAGIKDPDVYREQMKRIAELAKANGITVNVNGPPKTRKNWDANAQATDSAMAAAAQEHGVSYRSLRQYTPSDKSDGVHFDNNGYQAMVRPLALPEQQAQTQTETVPSMPDGGEMETSADQLQVYALDKNKLQRDDSIALDGDGKPQFTMNSKESMKFDPNTGKVEVDNGAKGYKNDPNKLGPESQQSQSEKTLEERSVPQATQPQAPVLPTSSNDSGGHNSMYESVNLTQNIFKSPSFERAVARTRFQNTGDTTLGGHFDGGAYGMV</sequence>
<dbReference type="EMBL" id="LR797518">
    <property type="protein sequence ID" value="CAB4222836.1"/>
    <property type="molecule type" value="Genomic_DNA"/>
</dbReference>
<evidence type="ECO:0000313" key="5">
    <source>
        <dbReference type="EMBL" id="CAB4182330.1"/>
    </source>
</evidence>
<evidence type="ECO:0000256" key="1">
    <source>
        <dbReference type="SAM" id="MobiDB-lite"/>
    </source>
</evidence>
<evidence type="ECO:0000313" key="8">
    <source>
        <dbReference type="EMBL" id="CAB4222836.1"/>
    </source>
</evidence>
<evidence type="ECO:0000259" key="2">
    <source>
        <dbReference type="Pfam" id="PF18013"/>
    </source>
</evidence>